<feature type="domain" description="Heterokaryon incompatibility" evidence="1">
    <location>
        <begin position="216"/>
        <end position="370"/>
    </location>
</feature>
<protein>
    <recommendedName>
        <fullName evidence="1">Heterokaryon incompatibility domain-containing protein</fullName>
    </recommendedName>
</protein>
<dbReference type="Proteomes" id="UP000053599">
    <property type="component" value="Unassembled WGS sequence"/>
</dbReference>
<dbReference type="HOGENOM" id="CLU_002639_2_8_1"/>
<dbReference type="PANTHER" id="PTHR33112:SF16">
    <property type="entry name" value="HETEROKARYON INCOMPATIBILITY DOMAIN-CONTAINING PROTEIN"/>
    <property type="match status" value="1"/>
</dbReference>
<evidence type="ECO:0000313" key="2">
    <source>
        <dbReference type="EMBL" id="KIV77601.1"/>
    </source>
</evidence>
<dbReference type="InterPro" id="IPR010730">
    <property type="entry name" value="HET"/>
</dbReference>
<dbReference type="EMBL" id="KN846954">
    <property type="protein sequence ID" value="KIV77601.1"/>
    <property type="molecule type" value="Genomic_DNA"/>
</dbReference>
<dbReference type="OrthoDB" id="5125733at2759"/>
<dbReference type="PANTHER" id="PTHR33112">
    <property type="entry name" value="DOMAIN PROTEIN, PUTATIVE-RELATED"/>
    <property type="match status" value="1"/>
</dbReference>
<gene>
    <name evidence="2" type="ORF">PV11_09390</name>
</gene>
<evidence type="ECO:0000259" key="1">
    <source>
        <dbReference type="Pfam" id="PF06985"/>
    </source>
</evidence>
<dbReference type="AlphaFoldDB" id="A0A0D1WR95"/>
<evidence type="ECO:0000313" key="3">
    <source>
        <dbReference type="Proteomes" id="UP000053599"/>
    </source>
</evidence>
<sequence length="685" mass="78271">MAATRTEVGRQAKRKRCPCAGLSVPEYRVRGSGRWSSHWEIRKPSWEWFNMVDWDCSLCMIVFSALDILLAEHGYPQFSMERAEAFDKLIFIVHVPAERTGHASVSYIPSGVVSNDDLIHSRWSQDSWQIHLRTQATAWPWSYLSVVEQQDTRTMQYYANQILEWLETCIGTHEAAHCILPPNRLPEWVPTRLLEIDDDNYQQIRIVETNNQPVIYTAVSFCWGQDSIKTVTRENYDEIVKHGMPWEDLLQIHRDAIELTYRLGFRHIWIDAMCIIQQDKTDWEIESNRMAAVYENAILVLSAAHASNVNGSLLPSSREAVVMKNHHYDQSGAPEDFLAFRPNDHRPLTWQPPRCKSSWPAFARAWTLQERLLASRIVHFAPNELIWECSSGPSCECQEVRKKDSMKSLFNAIENIEAHRFESPEQRLEMALLIWRTVIMQASGRKLTRPSDRLVTNAGLARRFHNTMPRLGRYLAGVWEADIIHGLSWEVNTDDDAIRHATVAPSWSWASIEGEVWNESIVDEMVRRRYPTCLSATCEPQAKGTDPQAFAAILSGQITLRTRVVDVAFDNGQPSPIRLNNLNCRSEYGLDSPGNGKTYEAVDGDVLKVAFMYSCNCWNARRATGLLLRPVGPSTRMPKGCLQFRRIGLVHLQPAALDTDDAVEAAMEVILEEIEALKEEIVEII</sequence>
<name>A0A0D1WR95_9EURO</name>
<reference evidence="2 3" key="1">
    <citation type="submission" date="2015-01" db="EMBL/GenBank/DDBJ databases">
        <title>The Genome Sequence of Exophiala sideris CBS121828.</title>
        <authorList>
            <consortium name="The Broad Institute Genomics Platform"/>
            <person name="Cuomo C."/>
            <person name="de Hoog S."/>
            <person name="Gorbushina A."/>
            <person name="Stielow B."/>
            <person name="Teixiera M."/>
            <person name="Abouelleil A."/>
            <person name="Chapman S.B."/>
            <person name="Priest M."/>
            <person name="Young S.K."/>
            <person name="Wortman J."/>
            <person name="Nusbaum C."/>
            <person name="Birren B."/>
        </authorList>
    </citation>
    <scope>NUCLEOTIDE SEQUENCE [LARGE SCALE GENOMIC DNA]</scope>
    <source>
        <strain evidence="2 3">CBS 121828</strain>
    </source>
</reference>
<organism evidence="2 3">
    <name type="scientific">Exophiala sideris</name>
    <dbReference type="NCBI Taxonomy" id="1016849"/>
    <lineage>
        <taxon>Eukaryota</taxon>
        <taxon>Fungi</taxon>
        <taxon>Dikarya</taxon>
        <taxon>Ascomycota</taxon>
        <taxon>Pezizomycotina</taxon>
        <taxon>Eurotiomycetes</taxon>
        <taxon>Chaetothyriomycetidae</taxon>
        <taxon>Chaetothyriales</taxon>
        <taxon>Herpotrichiellaceae</taxon>
        <taxon>Exophiala</taxon>
    </lineage>
</organism>
<dbReference type="Pfam" id="PF06985">
    <property type="entry name" value="HET"/>
    <property type="match status" value="1"/>
</dbReference>
<dbReference type="STRING" id="1016849.A0A0D1WR95"/>
<accession>A0A0D1WR95</accession>
<proteinExistence type="predicted"/>